<dbReference type="AlphaFoldDB" id="A0A9P8C2Y6"/>
<evidence type="ECO:0000313" key="4">
    <source>
        <dbReference type="Proteomes" id="UP000824998"/>
    </source>
</evidence>
<dbReference type="Proteomes" id="UP000824998">
    <property type="component" value="Unassembled WGS sequence"/>
</dbReference>
<comment type="caution">
    <text evidence="3">The sequence shown here is derived from an EMBL/GenBank/DDBJ whole genome shotgun (WGS) entry which is preliminary data.</text>
</comment>
<feature type="region of interest" description="Disordered" evidence="1">
    <location>
        <begin position="29"/>
        <end position="73"/>
    </location>
</feature>
<organism evidence="3 4">
    <name type="scientific">Amylocarpus encephaloides</name>
    <dbReference type="NCBI Taxonomy" id="45428"/>
    <lineage>
        <taxon>Eukaryota</taxon>
        <taxon>Fungi</taxon>
        <taxon>Dikarya</taxon>
        <taxon>Ascomycota</taxon>
        <taxon>Pezizomycotina</taxon>
        <taxon>Leotiomycetes</taxon>
        <taxon>Helotiales</taxon>
        <taxon>Helotiales incertae sedis</taxon>
        <taxon>Amylocarpus</taxon>
    </lineage>
</organism>
<dbReference type="EMBL" id="MU251598">
    <property type="protein sequence ID" value="KAG9231495.1"/>
    <property type="molecule type" value="Genomic_DNA"/>
</dbReference>
<dbReference type="Pfam" id="PF11702">
    <property type="entry name" value="DUF3295"/>
    <property type="match status" value="1"/>
</dbReference>
<dbReference type="PANTHER" id="PTHR28014">
    <property type="entry name" value="NEGATIVE REGULATOR OF RAS-CAMP PATHWAY"/>
    <property type="match status" value="1"/>
</dbReference>
<evidence type="ECO:0000259" key="2">
    <source>
        <dbReference type="Pfam" id="PF11702"/>
    </source>
</evidence>
<sequence>MDSPNLPDDPQKRSSATILLQALQTANIQHLDTSNTSRHQSPFQQGSTLAPTSHHFASQISKGETTPETISPKDIDLASCQQVSLVRPNRVHTFKEDNDVFETDDEDEIDESAIDDDDDSSDWEVSVKDSGYPSIDEKTFFQRVGSRRNLTSRRSLITTMLHQNDRAAALAHAATTSATV</sequence>
<gene>
    <name evidence="3" type="ORF">BJ875DRAFT_444026</name>
</gene>
<reference evidence="3" key="1">
    <citation type="journal article" date="2021" name="IMA Fungus">
        <title>Genomic characterization of three marine fungi, including Emericellopsis atlantica sp. nov. with signatures of a generalist lifestyle and marine biomass degradation.</title>
        <authorList>
            <person name="Hagestad O.C."/>
            <person name="Hou L."/>
            <person name="Andersen J.H."/>
            <person name="Hansen E.H."/>
            <person name="Altermark B."/>
            <person name="Li C."/>
            <person name="Kuhnert E."/>
            <person name="Cox R.J."/>
            <person name="Crous P.W."/>
            <person name="Spatafora J.W."/>
            <person name="Lail K."/>
            <person name="Amirebrahimi M."/>
            <person name="Lipzen A."/>
            <person name="Pangilinan J."/>
            <person name="Andreopoulos W."/>
            <person name="Hayes R.D."/>
            <person name="Ng V."/>
            <person name="Grigoriev I.V."/>
            <person name="Jackson S.A."/>
            <person name="Sutton T.D.S."/>
            <person name="Dobson A.D.W."/>
            <person name="Rama T."/>
        </authorList>
    </citation>
    <scope>NUCLEOTIDE SEQUENCE</scope>
    <source>
        <strain evidence="3">TRa018bII</strain>
    </source>
</reference>
<dbReference type="GO" id="GO:0006808">
    <property type="term" value="P:regulation of nitrogen utilization"/>
    <property type="evidence" value="ECO:0007669"/>
    <property type="project" value="TreeGrafter"/>
</dbReference>
<name>A0A9P8C2Y6_9HELO</name>
<dbReference type="OrthoDB" id="5054775at2759"/>
<dbReference type="GO" id="GO:0000122">
    <property type="term" value="P:negative regulation of transcription by RNA polymerase II"/>
    <property type="evidence" value="ECO:0007669"/>
    <property type="project" value="TreeGrafter"/>
</dbReference>
<evidence type="ECO:0000256" key="1">
    <source>
        <dbReference type="SAM" id="MobiDB-lite"/>
    </source>
</evidence>
<keyword evidence="4" id="KW-1185">Reference proteome</keyword>
<protein>
    <recommendedName>
        <fullName evidence="2">DUF3295 domain-containing protein</fullName>
    </recommendedName>
</protein>
<evidence type="ECO:0000313" key="3">
    <source>
        <dbReference type="EMBL" id="KAG9231495.1"/>
    </source>
</evidence>
<feature type="compositionally biased region" description="Polar residues" evidence="1">
    <location>
        <begin position="29"/>
        <end position="69"/>
    </location>
</feature>
<dbReference type="InterPro" id="IPR053043">
    <property type="entry name" value="Ras-cAMP_regulatory"/>
</dbReference>
<dbReference type="GO" id="GO:0005737">
    <property type="term" value="C:cytoplasm"/>
    <property type="evidence" value="ECO:0007669"/>
    <property type="project" value="TreeGrafter"/>
</dbReference>
<dbReference type="InterPro" id="IPR021711">
    <property type="entry name" value="DUF3295"/>
</dbReference>
<accession>A0A9P8C2Y6</accession>
<dbReference type="GO" id="GO:0031930">
    <property type="term" value="P:mitochondria-nucleus signaling pathway"/>
    <property type="evidence" value="ECO:0007669"/>
    <property type="project" value="TreeGrafter"/>
</dbReference>
<proteinExistence type="predicted"/>
<feature type="domain" description="DUF3295" evidence="2">
    <location>
        <begin position="33"/>
        <end position="178"/>
    </location>
</feature>
<dbReference type="PANTHER" id="PTHR28014:SF1">
    <property type="entry name" value="NEGATIVE REGULATOR OF RAS-CAMP PATHWAY"/>
    <property type="match status" value="1"/>
</dbReference>